<proteinExistence type="predicted"/>
<dbReference type="Pfam" id="PF02995">
    <property type="entry name" value="DUF229"/>
    <property type="match status" value="1"/>
</dbReference>
<accession>A0AAD9JSD4</accession>
<reference evidence="1" key="1">
    <citation type="journal article" date="2023" name="Mol. Biol. Evol.">
        <title>Third-Generation Sequencing Reveals the Adaptive Role of the Epigenome in Three Deep-Sea Polychaetes.</title>
        <authorList>
            <person name="Perez M."/>
            <person name="Aroh O."/>
            <person name="Sun Y."/>
            <person name="Lan Y."/>
            <person name="Juniper S.K."/>
            <person name="Young C.R."/>
            <person name="Angers B."/>
            <person name="Qian P.Y."/>
        </authorList>
    </citation>
    <scope>NUCLEOTIDE SEQUENCE</scope>
    <source>
        <strain evidence="1">P08H-3</strain>
    </source>
</reference>
<evidence type="ECO:0000313" key="2">
    <source>
        <dbReference type="Proteomes" id="UP001208570"/>
    </source>
</evidence>
<evidence type="ECO:0000313" key="1">
    <source>
        <dbReference type="EMBL" id="KAK2157320.1"/>
    </source>
</evidence>
<dbReference type="Proteomes" id="UP001208570">
    <property type="component" value="Unassembled WGS sequence"/>
</dbReference>
<keyword evidence="2" id="KW-1185">Reference proteome</keyword>
<gene>
    <name evidence="1" type="ORF">LSH36_193g02063</name>
</gene>
<sequence length="189" mass="21626">MELWHPSIKRLFTVPKPLHCRQSGKNWVYVKNGTFMISEEAIKKYGNVTCEYGPFARIDDNSENSWCSNEFLAGVVLEGYNIVGDGTTQALLPILTGHTDLELPEARRGFPGAKPVDGFPWIWKDFADAGYVTQWGEDAAGIGTFTYRMLGFKEQPVDHYYRHYQRLAEAKYYENTFDSASNPNRVWIL</sequence>
<dbReference type="PANTHER" id="PTHR10974">
    <property type="entry name" value="FI08016P-RELATED"/>
    <property type="match status" value="1"/>
</dbReference>
<dbReference type="EMBL" id="JAODUP010000193">
    <property type="protein sequence ID" value="KAK2157320.1"/>
    <property type="molecule type" value="Genomic_DNA"/>
</dbReference>
<protein>
    <submittedName>
        <fullName evidence="1">Uncharacterized protein</fullName>
    </submittedName>
</protein>
<comment type="caution">
    <text evidence="1">The sequence shown here is derived from an EMBL/GenBank/DDBJ whole genome shotgun (WGS) entry which is preliminary data.</text>
</comment>
<dbReference type="AlphaFoldDB" id="A0AAD9JSD4"/>
<dbReference type="PANTHER" id="PTHR10974:SF1">
    <property type="entry name" value="FI08016P-RELATED"/>
    <property type="match status" value="1"/>
</dbReference>
<dbReference type="GO" id="GO:0005615">
    <property type="term" value="C:extracellular space"/>
    <property type="evidence" value="ECO:0007669"/>
    <property type="project" value="TreeGrafter"/>
</dbReference>
<organism evidence="1 2">
    <name type="scientific">Paralvinella palmiformis</name>
    <dbReference type="NCBI Taxonomy" id="53620"/>
    <lineage>
        <taxon>Eukaryota</taxon>
        <taxon>Metazoa</taxon>
        <taxon>Spiralia</taxon>
        <taxon>Lophotrochozoa</taxon>
        <taxon>Annelida</taxon>
        <taxon>Polychaeta</taxon>
        <taxon>Sedentaria</taxon>
        <taxon>Canalipalpata</taxon>
        <taxon>Terebellida</taxon>
        <taxon>Terebelliformia</taxon>
        <taxon>Alvinellidae</taxon>
        <taxon>Paralvinella</taxon>
    </lineage>
</organism>
<dbReference type="InterPro" id="IPR004245">
    <property type="entry name" value="DUF229"/>
</dbReference>
<name>A0AAD9JSD4_9ANNE</name>